<name>A0AC58UI86_TOBAC</name>
<reference evidence="1" key="1">
    <citation type="journal article" date="2014" name="Nat. Commun.">
        <title>The tobacco genome sequence and its comparison with those of tomato and potato.</title>
        <authorList>
            <person name="Sierro N."/>
            <person name="Battey J.N."/>
            <person name="Ouadi S."/>
            <person name="Bakaher N."/>
            <person name="Bovet L."/>
            <person name="Willig A."/>
            <person name="Goepfert S."/>
            <person name="Peitsch M.C."/>
            <person name="Ivanov N.V."/>
        </authorList>
    </citation>
    <scope>NUCLEOTIDE SEQUENCE [LARGE SCALE GENOMIC DNA]</scope>
</reference>
<evidence type="ECO:0000313" key="1">
    <source>
        <dbReference type="Proteomes" id="UP000790787"/>
    </source>
</evidence>
<sequence length="566" mass="66071">MKENVADSGTFITTVYAKCTTSERRDLWDNIHNMNNTIDGPWCIGGDFNIIMDTIEKLGGNPHRAYRSLVFISTMESYGLMDIGFTGPRYTWCNNRRPSKRIWKRLDRIKINDQWAQHFQNNTVKHFVRNGSDHRVILFKDDDCNTSYFHSILRDSRRRLQLHRMKNHRDRWIQGEDRIVKAAVKHFKSFFNLNQQPSVSNDILNCIPNLITEQNNKRLIILPSEEEIKDTVFSMSIESSAGPDGFNEKKFQATWDIIKRDIIEIVMDFFKGKNLTKFYSHTCIALIPKARLLYLFSWTQARGSFIPSLFILVAEVLTRSLNNLIHKENFTSFSMNKRGPQINYLAYADDIVIFCGGNSKTVKTVIKEIRKYEKASGQLVNKDKSFFLTGPKTSAYRINRLRDCTGFMDKSFPFTYLGCPTYVGRKKICFFDNMVTKIIKSLNGWQGKMLTYGRRVVLIKSVLQPLPTYTLTALNPPKGTLNLIEKHMDRFLWGTTGKKNNYHCSSWKILCFPKEEGDIEIKSLEDISATLTIKRWWRFRTIPLLWADFLRAKYCPRTHPVKKKWI</sequence>
<protein>
    <submittedName>
        <fullName evidence="2">Uncharacterized protein LOC142180776</fullName>
    </submittedName>
</protein>
<accession>A0AC58UI86</accession>
<gene>
    <name evidence="2" type="primary">LOC142180776</name>
</gene>
<dbReference type="RefSeq" id="XP_075108949.1">
    <property type="nucleotide sequence ID" value="XM_075252848.1"/>
</dbReference>
<proteinExistence type="predicted"/>
<reference evidence="2" key="2">
    <citation type="submission" date="2025-08" db="UniProtKB">
        <authorList>
            <consortium name="RefSeq"/>
        </authorList>
    </citation>
    <scope>IDENTIFICATION</scope>
    <source>
        <tissue evidence="2">Leaf</tissue>
    </source>
</reference>
<dbReference type="Proteomes" id="UP000790787">
    <property type="component" value="Chromosome 5"/>
</dbReference>
<organism evidence="1 2">
    <name type="scientific">Nicotiana tabacum</name>
    <name type="common">Common tobacco</name>
    <dbReference type="NCBI Taxonomy" id="4097"/>
    <lineage>
        <taxon>Eukaryota</taxon>
        <taxon>Viridiplantae</taxon>
        <taxon>Streptophyta</taxon>
        <taxon>Embryophyta</taxon>
        <taxon>Tracheophyta</taxon>
        <taxon>Spermatophyta</taxon>
        <taxon>Magnoliopsida</taxon>
        <taxon>eudicotyledons</taxon>
        <taxon>Gunneridae</taxon>
        <taxon>Pentapetalae</taxon>
        <taxon>asterids</taxon>
        <taxon>lamiids</taxon>
        <taxon>Solanales</taxon>
        <taxon>Solanaceae</taxon>
        <taxon>Nicotianoideae</taxon>
        <taxon>Nicotianeae</taxon>
        <taxon>Nicotiana</taxon>
    </lineage>
</organism>
<evidence type="ECO:0000313" key="2">
    <source>
        <dbReference type="RefSeq" id="XP_075108949.1"/>
    </source>
</evidence>
<keyword evidence="1" id="KW-1185">Reference proteome</keyword>